<evidence type="ECO:0000313" key="4">
    <source>
        <dbReference type="EMBL" id="EEU37436.1"/>
    </source>
</evidence>
<dbReference type="InterPro" id="IPR036291">
    <property type="entry name" value="NAD(P)-bd_dom_sf"/>
</dbReference>
<keyword evidence="2" id="KW-0521">NADP</keyword>
<dbReference type="InterPro" id="IPR051164">
    <property type="entry name" value="NmrA-like_oxidored"/>
</dbReference>
<gene>
    <name evidence="4" type="ORF">NECHADRAFT_86270</name>
</gene>
<dbReference type="PANTHER" id="PTHR42748">
    <property type="entry name" value="NITROGEN METABOLITE REPRESSION PROTEIN NMRA FAMILY MEMBER"/>
    <property type="match status" value="1"/>
</dbReference>
<name>C7ZEU8_FUSV7</name>
<dbReference type="HOGENOM" id="CLU_007383_8_5_1"/>
<accession>C7ZEU8</accession>
<evidence type="ECO:0000256" key="2">
    <source>
        <dbReference type="ARBA" id="ARBA00022857"/>
    </source>
</evidence>
<reference evidence="4 5" key="1">
    <citation type="journal article" date="2009" name="PLoS Genet.">
        <title>The genome of Nectria haematococca: contribution of supernumerary chromosomes to gene expansion.</title>
        <authorList>
            <person name="Coleman J.J."/>
            <person name="Rounsley S.D."/>
            <person name="Rodriguez-Carres M."/>
            <person name="Kuo A."/>
            <person name="Wasmann C.C."/>
            <person name="Grimwood J."/>
            <person name="Schmutz J."/>
            <person name="Taga M."/>
            <person name="White G.J."/>
            <person name="Zhou S."/>
            <person name="Schwartz D.C."/>
            <person name="Freitag M."/>
            <person name="Ma L.J."/>
            <person name="Danchin E.G."/>
            <person name="Henrissat B."/>
            <person name="Coutinho P.M."/>
            <person name="Nelson D.R."/>
            <person name="Straney D."/>
            <person name="Napoli C.A."/>
            <person name="Barker B.M."/>
            <person name="Gribskov M."/>
            <person name="Rep M."/>
            <person name="Kroken S."/>
            <person name="Molnar I."/>
            <person name="Rensing C."/>
            <person name="Kennell J.C."/>
            <person name="Zamora J."/>
            <person name="Farman M.L."/>
            <person name="Selker E.U."/>
            <person name="Salamov A."/>
            <person name="Shapiro H."/>
            <person name="Pangilinan J."/>
            <person name="Lindquist E."/>
            <person name="Lamers C."/>
            <person name="Grigoriev I.V."/>
            <person name="Geiser D.M."/>
            <person name="Covert S.F."/>
            <person name="Temporini E."/>
            <person name="Vanetten H.D."/>
        </authorList>
    </citation>
    <scope>NUCLEOTIDE SEQUENCE [LARGE SCALE GENOMIC DNA]</scope>
    <source>
        <strain evidence="5">ATCC MYA-4622 / CBS 123669 / FGSC 9596 / NRRL 45880 / 77-13-4</strain>
    </source>
</reference>
<proteinExistence type="inferred from homology"/>
<evidence type="ECO:0000313" key="5">
    <source>
        <dbReference type="Proteomes" id="UP000005206"/>
    </source>
</evidence>
<sequence>MHQTYSPMNPKLVTVYGATGAQGGSVVRALLRDKFSSCTIRGITRSPDSEAAKALAAEGVEIVKVNIFDKDELAAVFKGSWAVFVNTNSDDPSIGSPGLPTKTQIGLLAVDAAVEVGDYVWSCPLSLFRWYSIGSHSSMLSSRPNVPAEKEHIGKYALSQSSLRSIVVNPAYYMENFNAKEWSEYLGGLPFYQDSAGYYTLSWPLWGGGGSNEVPLIAIERDFGDIVHGALLNADQLCGKTIQAASQSKPLEEIPTDFEHATGKRARVMQTVKDMFGFCYESGGLYYGEPNNVDVSASLKQAAAAAQGRSGENTRLYSLGEYVKDVFA</sequence>
<dbReference type="eggNOG" id="ENOG502SKP9">
    <property type="taxonomic scope" value="Eukaryota"/>
</dbReference>
<evidence type="ECO:0000256" key="1">
    <source>
        <dbReference type="ARBA" id="ARBA00006328"/>
    </source>
</evidence>
<dbReference type="GeneID" id="9665168"/>
<comment type="similarity">
    <text evidence="1">Belongs to the NmrA-type oxidoreductase family.</text>
</comment>
<protein>
    <recommendedName>
        <fullName evidence="3">NmrA-like domain-containing protein</fullName>
    </recommendedName>
</protein>
<dbReference type="EMBL" id="GG698922">
    <property type="protein sequence ID" value="EEU37436.1"/>
    <property type="molecule type" value="Genomic_DNA"/>
</dbReference>
<feature type="domain" description="NmrA-like" evidence="3">
    <location>
        <begin position="11"/>
        <end position="271"/>
    </location>
</feature>
<dbReference type="InterPro" id="IPR008030">
    <property type="entry name" value="NmrA-like"/>
</dbReference>
<dbReference type="Gene3D" id="3.40.50.720">
    <property type="entry name" value="NAD(P)-binding Rossmann-like Domain"/>
    <property type="match status" value="1"/>
</dbReference>
<dbReference type="OrthoDB" id="419598at2759"/>
<dbReference type="GO" id="GO:0005634">
    <property type="term" value="C:nucleus"/>
    <property type="evidence" value="ECO:0007669"/>
    <property type="project" value="TreeGrafter"/>
</dbReference>
<dbReference type="VEuPathDB" id="FungiDB:NECHADRAFT_86270"/>
<dbReference type="STRING" id="660122.C7ZEU8"/>
<keyword evidence="5" id="KW-1185">Reference proteome</keyword>
<evidence type="ECO:0000259" key="3">
    <source>
        <dbReference type="Pfam" id="PF05368"/>
    </source>
</evidence>
<dbReference type="Gene3D" id="3.90.25.10">
    <property type="entry name" value="UDP-galactose 4-epimerase, domain 1"/>
    <property type="match status" value="1"/>
</dbReference>
<dbReference type="RefSeq" id="XP_003043149.1">
    <property type="nucleotide sequence ID" value="XM_003043103.1"/>
</dbReference>
<dbReference type="AlphaFoldDB" id="C7ZEU8"/>
<organism evidence="4 5">
    <name type="scientific">Fusarium vanettenii (strain ATCC MYA-4622 / CBS 123669 / FGSC 9596 / NRRL 45880 / 77-13-4)</name>
    <name type="common">Fusarium solani subsp. pisi</name>
    <dbReference type="NCBI Taxonomy" id="660122"/>
    <lineage>
        <taxon>Eukaryota</taxon>
        <taxon>Fungi</taxon>
        <taxon>Dikarya</taxon>
        <taxon>Ascomycota</taxon>
        <taxon>Pezizomycotina</taxon>
        <taxon>Sordariomycetes</taxon>
        <taxon>Hypocreomycetidae</taxon>
        <taxon>Hypocreales</taxon>
        <taxon>Nectriaceae</taxon>
        <taxon>Fusarium</taxon>
        <taxon>Fusarium solani species complex</taxon>
        <taxon>Fusarium vanettenii</taxon>
    </lineage>
</organism>
<dbReference type="Proteomes" id="UP000005206">
    <property type="component" value="Chromosome 11"/>
</dbReference>
<dbReference type="InParanoid" id="C7ZEU8"/>
<dbReference type="Pfam" id="PF05368">
    <property type="entry name" value="NmrA"/>
    <property type="match status" value="1"/>
</dbReference>
<dbReference type="KEGG" id="nhe:NECHADRAFT_86270"/>
<dbReference type="PANTHER" id="PTHR42748:SF31">
    <property type="entry name" value="NMRA-LIKE DOMAIN-CONTAINING PROTEIN-RELATED"/>
    <property type="match status" value="1"/>
</dbReference>
<dbReference type="SUPFAM" id="SSF51735">
    <property type="entry name" value="NAD(P)-binding Rossmann-fold domains"/>
    <property type="match status" value="1"/>
</dbReference>